<keyword evidence="2" id="KW-0539">Nucleus</keyword>
<evidence type="ECO:0000256" key="2">
    <source>
        <dbReference type="ARBA" id="ARBA00023242"/>
    </source>
</evidence>
<sequence>MTDRFVSEKELEEAKKRRQEEWEKVRKPTDPKEAPEEKIDNRSLYERLKEVGDRKQAEYEEEHKISNCDRTSTCIFANPRSDSTLHMTDEMTVDRLTDLAYMLLFENTHFIACA</sequence>
<evidence type="ECO:0000313" key="5">
    <source>
        <dbReference type="EMBL" id="VDN17662.1"/>
    </source>
</evidence>
<dbReference type="InterPro" id="IPR019331">
    <property type="entry name" value="FAM192A/Fyv6_N"/>
</dbReference>
<evidence type="ECO:0000259" key="4">
    <source>
        <dbReference type="Pfam" id="PF10187"/>
    </source>
</evidence>
<gene>
    <name evidence="5" type="ORF">GPUH_LOCUS10597</name>
</gene>
<reference evidence="5 6" key="2">
    <citation type="submission" date="2018-11" db="EMBL/GenBank/DDBJ databases">
        <authorList>
            <consortium name="Pathogen Informatics"/>
        </authorList>
    </citation>
    <scope>NUCLEOTIDE SEQUENCE [LARGE SCALE GENOMIC DNA]</scope>
</reference>
<feature type="region of interest" description="Disordered" evidence="3">
    <location>
        <begin position="1"/>
        <end position="41"/>
    </location>
</feature>
<evidence type="ECO:0000313" key="6">
    <source>
        <dbReference type="Proteomes" id="UP000271098"/>
    </source>
</evidence>
<proteinExistence type="predicted"/>
<dbReference type="EMBL" id="UYRT01078055">
    <property type="protein sequence ID" value="VDN17662.1"/>
    <property type="molecule type" value="Genomic_DNA"/>
</dbReference>
<dbReference type="PANTHER" id="PTHR13495:SF0">
    <property type="entry name" value="PSME3-INTERACTING PROTEIN"/>
    <property type="match status" value="1"/>
</dbReference>
<feature type="domain" description="FAM192A/Fyv6 N-terminal" evidence="4">
    <location>
        <begin position="5"/>
        <end position="67"/>
    </location>
</feature>
<organism evidence="7">
    <name type="scientific">Gongylonema pulchrum</name>
    <dbReference type="NCBI Taxonomy" id="637853"/>
    <lineage>
        <taxon>Eukaryota</taxon>
        <taxon>Metazoa</taxon>
        <taxon>Ecdysozoa</taxon>
        <taxon>Nematoda</taxon>
        <taxon>Chromadorea</taxon>
        <taxon>Rhabditida</taxon>
        <taxon>Spirurina</taxon>
        <taxon>Spiruromorpha</taxon>
        <taxon>Spiruroidea</taxon>
        <taxon>Gongylonematidae</taxon>
        <taxon>Gongylonema</taxon>
    </lineage>
</organism>
<dbReference type="Proteomes" id="UP000271098">
    <property type="component" value="Unassembled WGS sequence"/>
</dbReference>
<evidence type="ECO:0000313" key="7">
    <source>
        <dbReference type="WBParaSite" id="GPUH_0001061001-mRNA-1"/>
    </source>
</evidence>
<dbReference type="WBParaSite" id="GPUH_0001061001-mRNA-1">
    <property type="protein sequence ID" value="GPUH_0001061001-mRNA-1"/>
    <property type="gene ID" value="GPUH_0001061001"/>
</dbReference>
<evidence type="ECO:0000256" key="3">
    <source>
        <dbReference type="SAM" id="MobiDB-lite"/>
    </source>
</evidence>
<dbReference type="GO" id="GO:0005634">
    <property type="term" value="C:nucleus"/>
    <property type="evidence" value="ECO:0007669"/>
    <property type="project" value="UniProtKB-SubCell"/>
</dbReference>
<protein>
    <submittedName>
        <fullName evidence="7">Nefa_Nip30_N domain-containing protein</fullName>
    </submittedName>
</protein>
<accession>A0A183DPF6</accession>
<dbReference type="OrthoDB" id="75807at2759"/>
<dbReference type="Pfam" id="PF10187">
    <property type="entry name" value="FAM192A_Fyv6_N"/>
    <property type="match status" value="1"/>
</dbReference>
<reference evidence="7" key="1">
    <citation type="submission" date="2016-06" db="UniProtKB">
        <authorList>
            <consortium name="WormBaseParasite"/>
        </authorList>
    </citation>
    <scope>IDENTIFICATION</scope>
</reference>
<dbReference type="AlphaFoldDB" id="A0A183DPF6"/>
<comment type="subcellular location">
    <subcellularLocation>
        <location evidence="1">Nucleus</location>
    </subcellularLocation>
</comment>
<evidence type="ECO:0000256" key="1">
    <source>
        <dbReference type="ARBA" id="ARBA00004123"/>
    </source>
</evidence>
<keyword evidence="6" id="KW-1185">Reference proteome</keyword>
<name>A0A183DPF6_9BILA</name>
<dbReference type="InterPro" id="IPR039845">
    <property type="entry name" value="FAM192A"/>
</dbReference>
<dbReference type="PANTHER" id="PTHR13495">
    <property type="entry name" value="NEFA-INTERACTING NUCLEAR PROTEIN NIP30"/>
    <property type="match status" value="1"/>
</dbReference>